<dbReference type="Proteomes" id="UP000291343">
    <property type="component" value="Unassembled WGS sequence"/>
</dbReference>
<dbReference type="AlphaFoldDB" id="A0A482WUW2"/>
<dbReference type="EMBL" id="QKKF02024553">
    <property type="protein sequence ID" value="RZF37395.1"/>
    <property type="molecule type" value="Genomic_DNA"/>
</dbReference>
<comment type="caution">
    <text evidence="2">The sequence shown here is derived from an EMBL/GenBank/DDBJ whole genome shotgun (WGS) entry which is preliminary data.</text>
</comment>
<proteinExistence type="predicted"/>
<gene>
    <name evidence="2" type="ORF">LSTR_LSTR011672</name>
    <name evidence="1" type="ORF">LSTR_LSTR015344</name>
</gene>
<dbReference type="EMBL" id="QKKF02025284">
    <property type="protein sequence ID" value="RZF37154.1"/>
    <property type="molecule type" value="Genomic_DNA"/>
</dbReference>
<name>A0A482WUW2_LAOST</name>
<protein>
    <submittedName>
        <fullName evidence="2">Uncharacterized protein</fullName>
    </submittedName>
</protein>
<sequence>MRKGFHRLPVRKVWCGVRKKTKSSYFEAVLTTYFYFAGQLRSRYRLRLKGEMPPFLKGAAACVISSALRSEGSRL</sequence>
<evidence type="ECO:0000313" key="3">
    <source>
        <dbReference type="Proteomes" id="UP000291343"/>
    </source>
</evidence>
<evidence type="ECO:0000313" key="2">
    <source>
        <dbReference type="EMBL" id="RZF37395.1"/>
    </source>
</evidence>
<evidence type="ECO:0000313" key="1">
    <source>
        <dbReference type="EMBL" id="RZF37154.1"/>
    </source>
</evidence>
<reference evidence="2 3" key="1">
    <citation type="journal article" date="2017" name="Gigascience">
        <title>Genome sequence of the small brown planthopper, Laodelphax striatellus.</title>
        <authorList>
            <person name="Zhu J."/>
            <person name="Jiang F."/>
            <person name="Wang X."/>
            <person name="Yang P."/>
            <person name="Bao Y."/>
            <person name="Zhao W."/>
            <person name="Wang W."/>
            <person name="Lu H."/>
            <person name="Wang Q."/>
            <person name="Cui N."/>
            <person name="Li J."/>
            <person name="Chen X."/>
            <person name="Luo L."/>
            <person name="Yu J."/>
            <person name="Kang L."/>
            <person name="Cui F."/>
        </authorList>
    </citation>
    <scope>NUCLEOTIDE SEQUENCE [LARGE SCALE GENOMIC DNA]</scope>
    <source>
        <strain evidence="2">Lst14</strain>
        <tissue evidence="2">Whole body</tissue>
    </source>
</reference>
<organism evidence="2 3">
    <name type="scientific">Laodelphax striatellus</name>
    <name type="common">Small brown planthopper</name>
    <name type="synonym">Delphax striatella</name>
    <dbReference type="NCBI Taxonomy" id="195883"/>
    <lineage>
        <taxon>Eukaryota</taxon>
        <taxon>Metazoa</taxon>
        <taxon>Ecdysozoa</taxon>
        <taxon>Arthropoda</taxon>
        <taxon>Hexapoda</taxon>
        <taxon>Insecta</taxon>
        <taxon>Pterygota</taxon>
        <taxon>Neoptera</taxon>
        <taxon>Paraneoptera</taxon>
        <taxon>Hemiptera</taxon>
        <taxon>Auchenorrhyncha</taxon>
        <taxon>Fulgoroidea</taxon>
        <taxon>Delphacidae</taxon>
        <taxon>Criomorphinae</taxon>
        <taxon>Laodelphax</taxon>
    </lineage>
</organism>
<reference evidence="2" key="2">
    <citation type="submission" date="2019-02" db="EMBL/GenBank/DDBJ databases">
        <authorList>
            <person name="Zhu J."/>
            <person name="Jiang F."/>
            <person name="Wang X."/>
            <person name="Yang P."/>
            <person name="Bao Y."/>
            <person name="Zhao W."/>
            <person name="Wang W."/>
            <person name="Lu H."/>
            <person name="Wang Q."/>
            <person name="Cui N."/>
            <person name="Li J."/>
            <person name="Chen X."/>
            <person name="Luo L."/>
            <person name="Yu J."/>
            <person name="Kang L."/>
            <person name="Cui F."/>
        </authorList>
    </citation>
    <scope>NUCLEOTIDE SEQUENCE</scope>
    <source>
        <strain evidence="2">Lst14</strain>
        <tissue evidence="2">Whole body</tissue>
    </source>
</reference>
<keyword evidence="3" id="KW-1185">Reference proteome</keyword>
<accession>A0A482WUW2</accession>
<dbReference type="InParanoid" id="A0A482WUW2"/>